<organism evidence="1">
    <name type="scientific">Anguilla anguilla</name>
    <name type="common">European freshwater eel</name>
    <name type="synonym">Muraena anguilla</name>
    <dbReference type="NCBI Taxonomy" id="7936"/>
    <lineage>
        <taxon>Eukaryota</taxon>
        <taxon>Metazoa</taxon>
        <taxon>Chordata</taxon>
        <taxon>Craniata</taxon>
        <taxon>Vertebrata</taxon>
        <taxon>Euteleostomi</taxon>
        <taxon>Actinopterygii</taxon>
        <taxon>Neopterygii</taxon>
        <taxon>Teleostei</taxon>
        <taxon>Anguilliformes</taxon>
        <taxon>Anguillidae</taxon>
        <taxon>Anguilla</taxon>
    </lineage>
</organism>
<name>A0A0E9TGR5_ANGAN</name>
<accession>A0A0E9TGR5</accession>
<reference evidence="1" key="2">
    <citation type="journal article" date="2015" name="Fish Shellfish Immunol.">
        <title>Early steps in the European eel (Anguilla anguilla)-Vibrio vulnificus interaction in the gills: Role of the RtxA13 toxin.</title>
        <authorList>
            <person name="Callol A."/>
            <person name="Pajuelo D."/>
            <person name="Ebbesson L."/>
            <person name="Teles M."/>
            <person name="MacKenzie S."/>
            <person name="Amaro C."/>
        </authorList>
    </citation>
    <scope>NUCLEOTIDE SEQUENCE</scope>
</reference>
<dbReference type="AlphaFoldDB" id="A0A0E9TGR5"/>
<reference evidence="1" key="1">
    <citation type="submission" date="2014-11" db="EMBL/GenBank/DDBJ databases">
        <authorList>
            <person name="Amaro Gonzalez C."/>
        </authorList>
    </citation>
    <scope>NUCLEOTIDE SEQUENCE</scope>
</reference>
<sequence length="24" mass="2746">MSHVPKMQYSMSKRDHCLVVPSGK</sequence>
<protein>
    <submittedName>
        <fullName evidence="1">Uncharacterized protein</fullName>
    </submittedName>
</protein>
<proteinExistence type="predicted"/>
<evidence type="ECO:0000313" key="1">
    <source>
        <dbReference type="EMBL" id="JAH52854.1"/>
    </source>
</evidence>
<dbReference type="EMBL" id="GBXM01055723">
    <property type="protein sequence ID" value="JAH52854.1"/>
    <property type="molecule type" value="Transcribed_RNA"/>
</dbReference>